<proteinExistence type="predicted"/>
<evidence type="ECO:0000313" key="1">
    <source>
        <dbReference type="EMBL" id="EOY14124.1"/>
    </source>
</evidence>
<dbReference type="Gramene" id="EOY14124">
    <property type="protein sequence ID" value="EOY14124"/>
    <property type="gene ID" value="TCM_033395"/>
</dbReference>
<dbReference type="AlphaFoldDB" id="A0A061FI22"/>
<protein>
    <submittedName>
        <fullName evidence="1">Uncharacterized protein isoform 1</fullName>
    </submittedName>
</protein>
<dbReference type="HOGENOM" id="CLU_2188768_0_0_1"/>
<keyword evidence="2" id="KW-1185">Reference proteome</keyword>
<sequence length="134" mass="14715">MRKYNVNIKQFVGHTIVLPQLSICLMVCSTPTRAANLEVMAGQTHWTWVSRTCSQQSDEGLWPNMTALHALTRSCCFSLHWVGLMPPLEVGTSEAPTTTTSTITTIPACHELAIIRSSLSLYSFLAFSAFVGVP</sequence>
<accession>A0A061FI22</accession>
<gene>
    <name evidence="1" type="ORF">TCM_033395</name>
</gene>
<reference evidence="1 2" key="1">
    <citation type="journal article" date="2013" name="Genome Biol.">
        <title>The genome sequence of the most widely cultivated cacao type and its use to identify candidate genes regulating pod color.</title>
        <authorList>
            <person name="Motamayor J.C."/>
            <person name="Mockaitis K."/>
            <person name="Schmutz J."/>
            <person name="Haiminen N."/>
            <person name="Iii D.L."/>
            <person name="Cornejo O."/>
            <person name="Findley S.D."/>
            <person name="Zheng P."/>
            <person name="Utro F."/>
            <person name="Royaert S."/>
            <person name="Saski C."/>
            <person name="Jenkins J."/>
            <person name="Podicheti R."/>
            <person name="Zhao M."/>
            <person name="Scheffler B.E."/>
            <person name="Stack J.C."/>
            <person name="Feltus F.A."/>
            <person name="Mustiga G.M."/>
            <person name="Amores F."/>
            <person name="Phillips W."/>
            <person name="Marelli J.P."/>
            <person name="May G.D."/>
            <person name="Shapiro H."/>
            <person name="Ma J."/>
            <person name="Bustamante C.D."/>
            <person name="Schnell R.J."/>
            <person name="Main D."/>
            <person name="Gilbert D."/>
            <person name="Parida L."/>
            <person name="Kuhn D.N."/>
        </authorList>
    </citation>
    <scope>NUCLEOTIDE SEQUENCE [LARGE SCALE GENOMIC DNA]</scope>
    <source>
        <strain evidence="2">cv. Matina 1-6</strain>
    </source>
</reference>
<organism evidence="1 2">
    <name type="scientific">Theobroma cacao</name>
    <name type="common">Cacao</name>
    <name type="synonym">Cocoa</name>
    <dbReference type="NCBI Taxonomy" id="3641"/>
    <lineage>
        <taxon>Eukaryota</taxon>
        <taxon>Viridiplantae</taxon>
        <taxon>Streptophyta</taxon>
        <taxon>Embryophyta</taxon>
        <taxon>Tracheophyta</taxon>
        <taxon>Spermatophyta</taxon>
        <taxon>Magnoliopsida</taxon>
        <taxon>eudicotyledons</taxon>
        <taxon>Gunneridae</taxon>
        <taxon>Pentapetalae</taxon>
        <taxon>rosids</taxon>
        <taxon>malvids</taxon>
        <taxon>Malvales</taxon>
        <taxon>Malvaceae</taxon>
        <taxon>Byttnerioideae</taxon>
        <taxon>Theobroma</taxon>
    </lineage>
</organism>
<evidence type="ECO:0000313" key="2">
    <source>
        <dbReference type="Proteomes" id="UP000026915"/>
    </source>
</evidence>
<name>A0A061FI22_THECC</name>
<dbReference type="EMBL" id="CM001885">
    <property type="protein sequence ID" value="EOY14124.1"/>
    <property type="molecule type" value="Genomic_DNA"/>
</dbReference>
<dbReference type="Proteomes" id="UP000026915">
    <property type="component" value="Chromosome 7"/>
</dbReference>
<dbReference type="InParanoid" id="A0A061FI22"/>